<dbReference type="GO" id="GO:0004644">
    <property type="term" value="F:phosphoribosylglycinamide formyltransferase activity"/>
    <property type="evidence" value="ECO:0007669"/>
    <property type="project" value="UniProtKB-UniRule"/>
</dbReference>
<dbReference type="GO" id="GO:0005829">
    <property type="term" value="C:cytosol"/>
    <property type="evidence" value="ECO:0007669"/>
    <property type="project" value="TreeGrafter"/>
</dbReference>
<feature type="site" description="Raises pKa of active site His" evidence="4">
    <location>
        <position position="152"/>
    </location>
</feature>
<dbReference type="InterPro" id="IPR004607">
    <property type="entry name" value="GART"/>
</dbReference>
<dbReference type="CDD" id="cd08645">
    <property type="entry name" value="FMT_core_GART"/>
    <property type="match status" value="1"/>
</dbReference>
<name>A0A0R2UBD7_9GAMM</name>
<comment type="caution">
    <text evidence="6">The sequence shown here is derived from an EMBL/GenBank/DDBJ whole genome shotgun (WGS) entry which is preliminary data.</text>
</comment>
<feature type="binding site" evidence="4">
    <location>
        <begin position="97"/>
        <end position="100"/>
    </location>
    <ligand>
        <name>(6R)-10-formyltetrahydrofolate</name>
        <dbReference type="ChEBI" id="CHEBI:195366"/>
    </ligand>
</feature>
<evidence type="ECO:0000256" key="1">
    <source>
        <dbReference type="ARBA" id="ARBA00005054"/>
    </source>
</evidence>
<dbReference type="EMBL" id="LICA01000035">
    <property type="protein sequence ID" value="KRO96796.1"/>
    <property type="molecule type" value="Genomic_DNA"/>
</dbReference>
<dbReference type="AlphaFoldDB" id="A0A0R2UBD7"/>
<sequence>MSAGQKPRPRIVILISGSGSNLQSLIDACLNNKIKAQITAVISNKPNVKGVERATAANIPTIIIDHRDFNSRPEFDLRLLEAIKSFSPDLVVLAGFMRILTTDFVNQFEGKLLNIHPSLLPAYQGLDTHQRAIAAGDSKAGATVHFVTPELDGGPPILQAEVEIMPTDSAQDLAARVLKVEHRIYPTVVQWFCDGRLKAENGKAFLDGTLIGSNGILFDKNNQR</sequence>
<dbReference type="NCBIfam" id="TIGR00639">
    <property type="entry name" value="PurN"/>
    <property type="match status" value="1"/>
</dbReference>
<dbReference type="InterPro" id="IPR036477">
    <property type="entry name" value="Formyl_transf_N_sf"/>
</dbReference>
<evidence type="ECO:0000259" key="5">
    <source>
        <dbReference type="Pfam" id="PF00551"/>
    </source>
</evidence>
<dbReference type="SUPFAM" id="SSF53328">
    <property type="entry name" value="Formyltransferase"/>
    <property type="match status" value="1"/>
</dbReference>
<feature type="binding site" evidence="4">
    <location>
        <position position="114"/>
    </location>
    <ligand>
        <name>(6R)-10-formyltetrahydrofolate</name>
        <dbReference type="ChEBI" id="CHEBI:195366"/>
    </ligand>
</feature>
<dbReference type="UniPathway" id="UPA00074">
    <property type="reaction ID" value="UER00126"/>
</dbReference>
<feature type="active site" description="Proton donor" evidence="4">
    <location>
        <position position="116"/>
    </location>
</feature>
<comment type="function">
    <text evidence="4">Catalyzes the transfer of a formyl group from 10-formyltetrahydrofolate to 5-phospho-ribosyl-glycinamide (GAR), producing 5-phospho-ribosyl-N-formylglycinamide (FGAR) and tetrahydrofolate.</text>
</comment>
<dbReference type="PANTHER" id="PTHR43369">
    <property type="entry name" value="PHOSPHORIBOSYLGLYCINAMIDE FORMYLTRANSFERASE"/>
    <property type="match status" value="1"/>
</dbReference>
<evidence type="ECO:0000256" key="2">
    <source>
        <dbReference type="ARBA" id="ARBA00022679"/>
    </source>
</evidence>
<dbReference type="GO" id="GO:0006189">
    <property type="term" value="P:'de novo' IMP biosynthetic process"/>
    <property type="evidence" value="ECO:0007669"/>
    <property type="project" value="UniProtKB-UniRule"/>
</dbReference>
<evidence type="ECO:0000256" key="3">
    <source>
        <dbReference type="ARBA" id="ARBA00022755"/>
    </source>
</evidence>
<keyword evidence="3 4" id="KW-0658">Purine biosynthesis</keyword>
<keyword evidence="2 4" id="KW-0808">Transferase</keyword>
<feature type="domain" description="Formyl transferase N-terminal" evidence="5">
    <location>
        <begin position="10"/>
        <end position="189"/>
    </location>
</feature>
<dbReference type="Gene3D" id="3.40.50.170">
    <property type="entry name" value="Formyl transferase, N-terminal domain"/>
    <property type="match status" value="1"/>
</dbReference>
<organism evidence="6 7">
    <name type="scientific">SAR92 bacterium BACL26 MAG-121220-bin70</name>
    <dbReference type="NCBI Taxonomy" id="1655626"/>
    <lineage>
        <taxon>Bacteria</taxon>
        <taxon>Pseudomonadati</taxon>
        <taxon>Pseudomonadota</taxon>
        <taxon>Gammaproteobacteria</taxon>
        <taxon>Cellvibrionales</taxon>
        <taxon>Porticoccaceae</taxon>
        <taxon>SAR92 clade</taxon>
    </lineage>
</organism>
<dbReference type="EC" id="2.1.2.2" evidence="4"/>
<dbReference type="Proteomes" id="UP000051213">
    <property type="component" value="Unassembled WGS sequence"/>
</dbReference>
<evidence type="ECO:0000313" key="6">
    <source>
        <dbReference type="EMBL" id="KRO96796.1"/>
    </source>
</evidence>
<reference evidence="6 7" key="1">
    <citation type="submission" date="2015-10" db="EMBL/GenBank/DDBJ databases">
        <title>Metagenome-Assembled Genomes uncover a global brackish microbiome.</title>
        <authorList>
            <person name="Hugerth L.W."/>
            <person name="Larsson J."/>
            <person name="Alneberg J."/>
            <person name="Lindh M.V."/>
            <person name="Legrand C."/>
            <person name="Pinhassi J."/>
            <person name="Andersson A.F."/>
        </authorList>
    </citation>
    <scope>NUCLEOTIDE SEQUENCE [LARGE SCALE GENOMIC DNA]</scope>
    <source>
        <strain evidence="6">BACL26 MAG-121220-bin70</strain>
    </source>
</reference>
<evidence type="ECO:0000256" key="4">
    <source>
        <dbReference type="HAMAP-Rule" id="MF_01930"/>
    </source>
</evidence>
<dbReference type="Pfam" id="PF00551">
    <property type="entry name" value="Formyl_trans_N"/>
    <property type="match status" value="1"/>
</dbReference>
<comment type="similarity">
    <text evidence="4">Belongs to the GART family.</text>
</comment>
<feature type="binding site" evidence="4">
    <location>
        <position position="72"/>
    </location>
    <ligand>
        <name>(6R)-10-formyltetrahydrofolate</name>
        <dbReference type="ChEBI" id="CHEBI:195366"/>
    </ligand>
</feature>
<comment type="pathway">
    <text evidence="1 4">Purine metabolism; IMP biosynthesis via de novo pathway; N(2)-formyl-N(1)-(5-phospho-D-ribosyl)glycinamide from N(1)-(5-phospho-D-ribosyl)glycinamide (10-formyl THF route): step 1/1.</text>
</comment>
<gene>
    <name evidence="4" type="primary">purN</name>
    <name evidence="6" type="ORF">ABS24_10590</name>
</gene>
<dbReference type="HAMAP" id="MF_01930">
    <property type="entry name" value="PurN"/>
    <property type="match status" value="1"/>
</dbReference>
<feature type="binding site" evidence="4">
    <location>
        <begin position="19"/>
        <end position="21"/>
    </location>
    <ligand>
        <name>N(1)-(5-phospho-beta-D-ribosyl)glycinamide</name>
        <dbReference type="ChEBI" id="CHEBI:143788"/>
    </ligand>
</feature>
<proteinExistence type="inferred from homology"/>
<dbReference type="InterPro" id="IPR002376">
    <property type="entry name" value="Formyl_transf_N"/>
</dbReference>
<accession>A0A0R2UBD7</accession>
<comment type="catalytic activity">
    <reaction evidence="4">
        <text>N(1)-(5-phospho-beta-D-ribosyl)glycinamide + (6R)-10-formyltetrahydrofolate = N(2)-formyl-N(1)-(5-phospho-beta-D-ribosyl)glycinamide + (6S)-5,6,7,8-tetrahydrofolate + H(+)</text>
        <dbReference type="Rhea" id="RHEA:15053"/>
        <dbReference type="ChEBI" id="CHEBI:15378"/>
        <dbReference type="ChEBI" id="CHEBI:57453"/>
        <dbReference type="ChEBI" id="CHEBI:143788"/>
        <dbReference type="ChEBI" id="CHEBI:147286"/>
        <dbReference type="ChEBI" id="CHEBI:195366"/>
        <dbReference type="EC" id="2.1.2.2"/>
    </reaction>
</comment>
<dbReference type="PANTHER" id="PTHR43369:SF2">
    <property type="entry name" value="PHOSPHORIBOSYLGLYCINAMIDE FORMYLTRANSFERASE"/>
    <property type="match status" value="1"/>
</dbReference>
<evidence type="ECO:0000313" key="7">
    <source>
        <dbReference type="Proteomes" id="UP000051213"/>
    </source>
</evidence>
<protein>
    <recommendedName>
        <fullName evidence="4">Phosphoribosylglycinamide formyltransferase</fullName>
        <ecNumber evidence="4">2.1.2.2</ecNumber>
    </recommendedName>
    <alternativeName>
        <fullName evidence="4">5'-phosphoribosylglycinamide transformylase</fullName>
    </alternativeName>
    <alternativeName>
        <fullName evidence="4">GAR transformylase</fullName>
        <shortName evidence="4">GART</shortName>
    </alternativeName>
</protein>